<dbReference type="PRINTS" id="PR00119">
    <property type="entry name" value="CATATPASE"/>
</dbReference>
<feature type="transmembrane region" description="Helical" evidence="15">
    <location>
        <begin position="241"/>
        <end position="263"/>
    </location>
</feature>
<feature type="transmembrane region" description="Helical" evidence="15">
    <location>
        <begin position="269"/>
        <end position="287"/>
    </location>
</feature>
<dbReference type="GO" id="GO:0005886">
    <property type="term" value="C:plasma membrane"/>
    <property type="evidence" value="ECO:0007669"/>
    <property type="project" value="UniProtKB-SubCell"/>
</dbReference>
<organism evidence="17 18">
    <name type="scientific">Marinimicrobium koreense</name>
    <dbReference type="NCBI Taxonomy" id="306545"/>
    <lineage>
        <taxon>Bacteria</taxon>
        <taxon>Pseudomonadati</taxon>
        <taxon>Pseudomonadota</taxon>
        <taxon>Gammaproteobacteria</taxon>
        <taxon>Cellvibrionales</taxon>
        <taxon>Cellvibrionaceae</taxon>
        <taxon>Marinimicrobium</taxon>
    </lineage>
</organism>
<evidence type="ECO:0000256" key="6">
    <source>
        <dbReference type="ARBA" id="ARBA00022692"/>
    </source>
</evidence>
<dbReference type="PANTHER" id="PTHR43520">
    <property type="entry name" value="ATP7, ISOFORM B"/>
    <property type="match status" value="1"/>
</dbReference>
<dbReference type="GO" id="GO:0043682">
    <property type="term" value="F:P-type divalent copper transporter activity"/>
    <property type="evidence" value="ECO:0007669"/>
    <property type="project" value="TreeGrafter"/>
</dbReference>
<dbReference type="GO" id="GO:0005507">
    <property type="term" value="F:copper ion binding"/>
    <property type="evidence" value="ECO:0007669"/>
    <property type="project" value="TreeGrafter"/>
</dbReference>
<evidence type="ECO:0000256" key="4">
    <source>
        <dbReference type="ARBA" id="ARBA00022475"/>
    </source>
</evidence>
<feature type="transmembrane region" description="Helical" evidence="15">
    <location>
        <begin position="211"/>
        <end position="229"/>
    </location>
</feature>
<keyword evidence="4 15" id="KW-1003">Cell membrane</keyword>
<evidence type="ECO:0000256" key="5">
    <source>
        <dbReference type="ARBA" id="ARBA00022553"/>
    </source>
</evidence>
<gene>
    <name evidence="17" type="ORF">EDC38_0024</name>
</gene>
<evidence type="ECO:0000256" key="11">
    <source>
        <dbReference type="ARBA" id="ARBA00022967"/>
    </source>
</evidence>
<dbReference type="InterPro" id="IPR017969">
    <property type="entry name" value="Heavy-metal-associated_CS"/>
</dbReference>
<dbReference type="OrthoDB" id="9814270at2"/>
<dbReference type="PRINTS" id="PR00943">
    <property type="entry name" value="CUATPASE"/>
</dbReference>
<dbReference type="Pfam" id="PF00702">
    <property type="entry name" value="Hydrolase"/>
    <property type="match status" value="1"/>
</dbReference>
<feature type="transmembrane region" description="Helical" evidence="15">
    <location>
        <begin position="421"/>
        <end position="443"/>
    </location>
</feature>
<dbReference type="InterPro" id="IPR036412">
    <property type="entry name" value="HAD-like_sf"/>
</dbReference>
<keyword evidence="13" id="KW-0406">Ion transport</keyword>
<accession>A0A3N1NL02</accession>
<evidence type="ECO:0000256" key="13">
    <source>
        <dbReference type="ARBA" id="ARBA00023065"/>
    </source>
</evidence>
<dbReference type="PROSITE" id="PS00154">
    <property type="entry name" value="ATPASE_E1_E2"/>
    <property type="match status" value="1"/>
</dbReference>
<keyword evidence="7 15" id="KW-0479">Metal-binding</keyword>
<keyword evidence="18" id="KW-1185">Reference proteome</keyword>
<dbReference type="SUPFAM" id="SSF55008">
    <property type="entry name" value="HMA, heavy metal-associated domain"/>
    <property type="match status" value="1"/>
</dbReference>
<dbReference type="InterPro" id="IPR023298">
    <property type="entry name" value="ATPase_P-typ_TM_dom_sf"/>
</dbReference>
<dbReference type="InterPro" id="IPR006121">
    <property type="entry name" value="HMA_dom"/>
</dbReference>
<dbReference type="PROSITE" id="PS01229">
    <property type="entry name" value="COF_2"/>
    <property type="match status" value="1"/>
</dbReference>
<keyword evidence="3" id="KW-0813">Transport</keyword>
<evidence type="ECO:0000313" key="17">
    <source>
        <dbReference type="EMBL" id="ROQ19442.1"/>
    </source>
</evidence>
<dbReference type="CDD" id="cd02079">
    <property type="entry name" value="P-type_ATPase_HM"/>
    <property type="match status" value="1"/>
</dbReference>
<feature type="transmembrane region" description="Helical" evidence="15">
    <location>
        <begin position="176"/>
        <end position="199"/>
    </location>
</feature>
<feature type="transmembrane region" description="Helical" evidence="15">
    <location>
        <begin position="449"/>
        <end position="472"/>
    </location>
</feature>
<dbReference type="InterPro" id="IPR008250">
    <property type="entry name" value="ATPase_P-typ_transduc_dom_A_sf"/>
</dbReference>
<dbReference type="RefSeq" id="WP_123636801.1">
    <property type="nucleotide sequence ID" value="NZ_RJUK01000001.1"/>
</dbReference>
<dbReference type="SUPFAM" id="SSF81653">
    <property type="entry name" value="Calcium ATPase, transduction domain A"/>
    <property type="match status" value="1"/>
</dbReference>
<dbReference type="InterPro" id="IPR001757">
    <property type="entry name" value="P_typ_ATPase"/>
</dbReference>
<evidence type="ECO:0000256" key="14">
    <source>
        <dbReference type="ARBA" id="ARBA00023136"/>
    </source>
</evidence>
<dbReference type="GO" id="GO:0055070">
    <property type="term" value="P:copper ion homeostasis"/>
    <property type="evidence" value="ECO:0007669"/>
    <property type="project" value="TreeGrafter"/>
</dbReference>
<evidence type="ECO:0000259" key="16">
    <source>
        <dbReference type="PROSITE" id="PS50846"/>
    </source>
</evidence>
<dbReference type="Pfam" id="PF00122">
    <property type="entry name" value="E1-E2_ATPase"/>
    <property type="match status" value="1"/>
</dbReference>
<evidence type="ECO:0000256" key="9">
    <source>
        <dbReference type="ARBA" id="ARBA00022840"/>
    </source>
</evidence>
<dbReference type="InterPro" id="IPR036163">
    <property type="entry name" value="HMA_dom_sf"/>
</dbReference>
<name>A0A3N1NL02_9GAMM</name>
<dbReference type="SUPFAM" id="SSF56784">
    <property type="entry name" value="HAD-like"/>
    <property type="match status" value="1"/>
</dbReference>
<dbReference type="GO" id="GO:0005524">
    <property type="term" value="F:ATP binding"/>
    <property type="evidence" value="ECO:0007669"/>
    <property type="project" value="UniProtKB-UniRule"/>
</dbReference>
<proteinExistence type="inferred from homology"/>
<dbReference type="Gene3D" id="3.40.1110.10">
    <property type="entry name" value="Calcium-transporting ATPase, cytoplasmic domain N"/>
    <property type="match status" value="1"/>
</dbReference>
<dbReference type="EMBL" id="RJUK01000001">
    <property type="protein sequence ID" value="ROQ19442.1"/>
    <property type="molecule type" value="Genomic_DNA"/>
</dbReference>
<comment type="subcellular location">
    <subcellularLocation>
        <location evidence="1">Cell membrane</location>
        <topology evidence="1">Multi-pass membrane protein</topology>
    </subcellularLocation>
</comment>
<evidence type="ECO:0000256" key="10">
    <source>
        <dbReference type="ARBA" id="ARBA00022842"/>
    </source>
</evidence>
<protein>
    <submittedName>
        <fullName evidence="17">Cu2+-exporting ATPase</fullName>
    </submittedName>
</protein>
<dbReference type="NCBIfam" id="TIGR01494">
    <property type="entry name" value="ATPase_P-type"/>
    <property type="match status" value="1"/>
</dbReference>
<keyword evidence="9 15" id="KW-0067">ATP-binding</keyword>
<comment type="similarity">
    <text evidence="2 15">Belongs to the cation transport ATPase (P-type) (TC 3.A.3) family. Type IB subfamily.</text>
</comment>
<dbReference type="AlphaFoldDB" id="A0A3N1NL02"/>
<reference evidence="17 18" key="1">
    <citation type="submission" date="2018-11" db="EMBL/GenBank/DDBJ databases">
        <title>Genomic Encyclopedia of Type Strains, Phase IV (KMG-IV): sequencing the most valuable type-strain genomes for metagenomic binning, comparative biology and taxonomic classification.</title>
        <authorList>
            <person name="Goeker M."/>
        </authorList>
    </citation>
    <scope>NUCLEOTIDE SEQUENCE [LARGE SCALE GENOMIC DNA]</scope>
    <source>
        <strain evidence="17 18">DSM 16974</strain>
    </source>
</reference>
<evidence type="ECO:0000313" key="18">
    <source>
        <dbReference type="Proteomes" id="UP000273643"/>
    </source>
</evidence>
<dbReference type="Gene3D" id="3.40.50.1000">
    <property type="entry name" value="HAD superfamily/HAD-like"/>
    <property type="match status" value="1"/>
</dbReference>
<dbReference type="NCBIfam" id="TIGR01512">
    <property type="entry name" value="ATPase-IB2_Cd"/>
    <property type="match status" value="1"/>
</dbReference>
<keyword evidence="11" id="KW-1278">Translocase</keyword>
<dbReference type="Pfam" id="PF12156">
    <property type="entry name" value="ATPase-cat_bd"/>
    <property type="match status" value="1"/>
</dbReference>
<dbReference type="Proteomes" id="UP000273643">
    <property type="component" value="Unassembled WGS sequence"/>
</dbReference>
<dbReference type="CDD" id="cd00371">
    <property type="entry name" value="HMA"/>
    <property type="match status" value="1"/>
</dbReference>
<dbReference type="Pfam" id="PF00403">
    <property type="entry name" value="HMA"/>
    <property type="match status" value="1"/>
</dbReference>
<keyword evidence="12 15" id="KW-1133">Transmembrane helix</keyword>
<dbReference type="InterPro" id="IPR027256">
    <property type="entry name" value="P-typ_ATPase_IB"/>
</dbReference>
<evidence type="ECO:0000256" key="1">
    <source>
        <dbReference type="ARBA" id="ARBA00004651"/>
    </source>
</evidence>
<keyword evidence="8 15" id="KW-0547">Nucleotide-binding</keyword>
<dbReference type="InterPro" id="IPR018303">
    <property type="entry name" value="ATPase_P-typ_P_site"/>
</dbReference>
<dbReference type="Gene3D" id="2.70.150.10">
    <property type="entry name" value="Calcium-transporting ATPase, cytoplasmic transduction domain A"/>
    <property type="match status" value="1"/>
</dbReference>
<dbReference type="NCBIfam" id="TIGR01525">
    <property type="entry name" value="ATPase-IB_hvy"/>
    <property type="match status" value="1"/>
</dbReference>
<dbReference type="SUPFAM" id="SSF81665">
    <property type="entry name" value="Calcium ATPase, transmembrane domain M"/>
    <property type="match status" value="1"/>
</dbReference>
<keyword evidence="6 15" id="KW-0812">Transmembrane</keyword>
<dbReference type="PANTHER" id="PTHR43520:SF5">
    <property type="entry name" value="CATION-TRANSPORTING P-TYPE ATPASE-RELATED"/>
    <property type="match status" value="1"/>
</dbReference>
<dbReference type="InterPro" id="IPR021993">
    <property type="entry name" value="ATPase-cat-bd"/>
</dbReference>
<keyword evidence="14 15" id="KW-0472">Membrane</keyword>
<evidence type="ECO:0000256" key="15">
    <source>
        <dbReference type="RuleBase" id="RU362081"/>
    </source>
</evidence>
<dbReference type="Gene3D" id="3.30.70.100">
    <property type="match status" value="1"/>
</dbReference>
<dbReference type="FunFam" id="2.70.150.10:FF:000002">
    <property type="entry name" value="Copper-transporting ATPase 1, putative"/>
    <property type="match status" value="1"/>
</dbReference>
<dbReference type="InterPro" id="IPR059000">
    <property type="entry name" value="ATPase_P-type_domA"/>
</dbReference>
<dbReference type="InterPro" id="IPR023214">
    <property type="entry name" value="HAD_sf"/>
</dbReference>
<sequence>MSERPCYHCGLPVPETADFAVTVNGERQPMCCPGCQAVATAIVDGGLERFYQYRSEASERPDETAAAAAEWELYDSDALQADFVSAGEGSERRAQLLLEGMTCAACSWLIETHLKRSPAVRQLSVDVTTHRCTLTWDADQQPLSELMAELARIGYRPRPATDEAHRALAQQENRQALLRLGVAGFGMMQAGMVAVGMYTGAVDEWKLFLRWLSFLVATPVVWFSAAPFFQAAWRSLKARQLIMDVPVALAIGLAYGASAWATITGRGDVYFESIAMFTFFLLVGRYLEMRTRHRNRLAYGNLAQLMPLSARRLEQGKEVSVPVKTLTLGDRVRVKSGETFPCDGRVIQGQSDVVEALLTGESRPIPKGPGDRVVGGTLNGESDLELEVTAVGGDTQLSAIERLVVQAEAEKPRQVALADTVARYFVGAVLVVFALVWGAWMLIQPERAFWVALSVLVVTCPCALALAMPTALTAATANLRRRGFLIARGHVLETLAKVDRVILDKTGTLTLGQFSLQSVKNVSRAKDHHPDEYWLAIAGALEAPARHPLAVAFRPWFDHFRAQETRQYTAAGVEGTVDGERYRLGSSAFAGALYQATEAPTPPDDEALWLLLSNTRGPLVWFSLEDELRPGAQALISTLRARGLALELLSGDSSGAVARLAETLGIDTYTAGARPEDKLQRLQEVQARGEKVVMVGDGINDVPVLSSADVSVAMASASDLAQTRADAVFLNSDLAVLAGIFELAKRTRHVIRQNLLLSLGYNVVALPLAAAGLVPPWLAAIGMTSSSLVVVFNALRLHRAPATEIAPRTGG</sequence>
<keyword evidence="10" id="KW-0460">Magnesium</keyword>
<evidence type="ECO:0000256" key="3">
    <source>
        <dbReference type="ARBA" id="ARBA00022448"/>
    </source>
</evidence>
<feature type="transmembrane region" description="Helical" evidence="15">
    <location>
        <begin position="755"/>
        <end position="771"/>
    </location>
</feature>
<dbReference type="InterPro" id="IPR023299">
    <property type="entry name" value="ATPase_P-typ_cyto_dom_N"/>
</dbReference>
<evidence type="ECO:0000256" key="12">
    <source>
        <dbReference type="ARBA" id="ARBA00022989"/>
    </source>
</evidence>
<dbReference type="PROSITE" id="PS50846">
    <property type="entry name" value="HMA_2"/>
    <property type="match status" value="1"/>
</dbReference>
<feature type="domain" description="HMA" evidence="16">
    <location>
        <begin position="92"/>
        <end position="158"/>
    </location>
</feature>
<dbReference type="GO" id="GO:0016887">
    <property type="term" value="F:ATP hydrolysis activity"/>
    <property type="evidence" value="ECO:0007669"/>
    <property type="project" value="InterPro"/>
</dbReference>
<comment type="caution">
    <text evidence="17">The sequence shown here is derived from an EMBL/GenBank/DDBJ whole genome shotgun (WGS) entry which is preliminary data.</text>
</comment>
<dbReference type="NCBIfam" id="TIGR01511">
    <property type="entry name" value="ATPase-IB1_Cu"/>
    <property type="match status" value="1"/>
</dbReference>
<evidence type="ECO:0000256" key="8">
    <source>
        <dbReference type="ARBA" id="ARBA00022741"/>
    </source>
</evidence>
<evidence type="ECO:0000256" key="2">
    <source>
        <dbReference type="ARBA" id="ARBA00006024"/>
    </source>
</evidence>
<keyword evidence="5" id="KW-0597">Phosphoprotein</keyword>
<evidence type="ECO:0000256" key="7">
    <source>
        <dbReference type="ARBA" id="ARBA00022723"/>
    </source>
</evidence>
<dbReference type="PROSITE" id="PS01047">
    <property type="entry name" value="HMA_1"/>
    <property type="match status" value="1"/>
</dbReference>